<dbReference type="EMBL" id="LSRX01000156">
    <property type="protein sequence ID" value="OLQ06617.1"/>
    <property type="molecule type" value="Genomic_DNA"/>
</dbReference>
<sequence>MTTFHVSLGLLALFSAEAPLPLGKLVPPPTFAEFGAYAATTPPTTRVGDFDTTPTTRAPATHTWRTTDKAVQAMPTAPEGEQVKEDEKVLPDITSHEGDGDWILRESRDSTNDERDDSGVQAGDVRVKNHQTAPDYTIQNNNKGKEETYDDKMAKDRRGLLKNDLQRPEDLGRGDGDNDSGVQAGPENVRYHQEPLEYMTSAPDRTKGKASEAKLRSRELTGPPDAEVASFMQQPDDTGAWHAFLEALRGRFDAMDKLDRAVQVDYLLRRLDWHGTDSASGYFLGHMAGRTGQMTALLAAFRENVEVEPSAPAPQMAEGAWAELERFLPIHPGSQRAQGRPISMEEPCVMLSPREVPSEFLTPGYDSPEARRHGEPDRRKRQCLMVEVSSGSRDCPVLTRTLRVPLQDGRGDLRFHFEIREEQGSNTSETVPASPVGGGRTTLPVPAPDLLGEAGMSLVEYWKAEDKWRIGALNQLQLAQCYGEEVAGELVRRWRLQGHSAQDVGPTSAGESGEDIARAAPCGSREEEIQGAERAEDGAENPDETAMLTVGEVMGTLGVLATQGAAMEAERPSMDLIREHLFRQRGQGHTEREQASTLYYMMANRGCEEYMNQLPILFESIGLNVDVDLNARCLPGPTPFMTWVETEVWQEFVDYYEATIGHESEGLQALRGQQVMPEREQDEWRRWAGATRSEAAPARSRSPRRTGRTSTGRARPQQREGGHDEGRGEDSHGDVSSFMHRNTREDSRDKGGDRRRHRRDEGRDRERSRDDWSNSGGGGREARVRERVTRETRRLLPTTCWAEWGEEGGRRDRPRGSEPASASTTTRRPPTRGDRTDGELDILQATGEWLVLFGLRSSGEEQVEPQNAITRERQARARTLLTSLPERDLNMMIRALLRLTGMLYIEAARLVTQVQDTRRRNSELVEVEVEPEQESDESIYMQQAIQFSRPQSWENLLQELVVLADKAEEGDKWLLMGLRRRIESSLFLQTPRGCQLQAVLVAIAQDREARVIPCETEENDGVMLEAWWSRLKAHMSLGHGEDASARGSQDSPDVILDAGLGAMVEHDPKMVEAWEVERRQLEKEREKERQVREQEQDGREEEERRQNEADLLLYQAHEGEVYKNWENWVVLNSPTQPKRRRLVVATHGQGSDAAASTSTTQAELWVPERLETMQIVLQLKREPDVPRPGAVEEQISAGGQASLDLKDEKYQKVYEAWKAGEITNRGISLVYGDDWLMLFEVMRDGAGGGATLPDDEGDELPAGGRPGEGSEPAMVTTQLDEGGEDGMAGSRTWGQRIQVGIDTVVKEIWKNLLKLEAPKAQPRSKHEPTDFKEAFDIQRYATWFLKTQTCEGPPPEKVPLEDAVAMDLGGLSVPDLFPQILAKLMGREEMEAVRLHAKKFRSSGPAKVLRRIAMPACEKPERVVLRIRDFEETEWFESPAAWFQFLGGSEAVHIIEADEETDQELMEVREHPNVE</sequence>
<feature type="compositionally biased region" description="Basic and acidic residues" evidence="1">
    <location>
        <begin position="81"/>
        <end position="113"/>
    </location>
</feature>
<feature type="signal peptide" evidence="2">
    <location>
        <begin position="1"/>
        <end position="23"/>
    </location>
</feature>
<feature type="region of interest" description="Disordered" evidence="1">
    <location>
        <begin position="681"/>
        <end position="789"/>
    </location>
</feature>
<feature type="region of interest" description="Disordered" evidence="1">
    <location>
        <begin position="359"/>
        <end position="378"/>
    </location>
</feature>
<organism evidence="3 4">
    <name type="scientific">Symbiodinium microadriaticum</name>
    <name type="common">Dinoflagellate</name>
    <name type="synonym">Zooxanthella microadriatica</name>
    <dbReference type="NCBI Taxonomy" id="2951"/>
    <lineage>
        <taxon>Eukaryota</taxon>
        <taxon>Sar</taxon>
        <taxon>Alveolata</taxon>
        <taxon>Dinophyceae</taxon>
        <taxon>Suessiales</taxon>
        <taxon>Symbiodiniaceae</taxon>
        <taxon>Symbiodinium</taxon>
    </lineage>
</organism>
<reference evidence="3 4" key="1">
    <citation type="submission" date="2016-02" db="EMBL/GenBank/DDBJ databases">
        <title>Genome analysis of coral dinoflagellate symbionts highlights evolutionary adaptations to a symbiotic lifestyle.</title>
        <authorList>
            <person name="Aranda M."/>
            <person name="Li Y."/>
            <person name="Liew Y.J."/>
            <person name="Baumgarten S."/>
            <person name="Simakov O."/>
            <person name="Wilson M."/>
            <person name="Piel J."/>
            <person name="Ashoor H."/>
            <person name="Bougouffa S."/>
            <person name="Bajic V.B."/>
            <person name="Ryu T."/>
            <person name="Ravasi T."/>
            <person name="Bayer T."/>
            <person name="Micklem G."/>
            <person name="Kim H."/>
            <person name="Bhak J."/>
            <person name="Lajeunesse T.C."/>
            <person name="Voolstra C.R."/>
        </authorList>
    </citation>
    <scope>NUCLEOTIDE SEQUENCE [LARGE SCALE GENOMIC DNA]</scope>
    <source>
        <strain evidence="3 4">CCMP2467</strain>
    </source>
</reference>
<feature type="compositionally biased region" description="Basic and acidic residues" evidence="1">
    <location>
        <begin position="524"/>
        <end position="537"/>
    </location>
</feature>
<feature type="compositionally biased region" description="Basic and acidic residues" evidence="1">
    <location>
        <begin position="780"/>
        <end position="789"/>
    </location>
</feature>
<feature type="region of interest" description="Disordered" evidence="1">
    <location>
        <begin position="45"/>
        <end position="222"/>
    </location>
</feature>
<evidence type="ECO:0000256" key="1">
    <source>
        <dbReference type="SAM" id="MobiDB-lite"/>
    </source>
</evidence>
<proteinExistence type="predicted"/>
<feature type="compositionally biased region" description="Basic and acidic residues" evidence="1">
    <location>
        <begin position="807"/>
        <end position="816"/>
    </location>
</feature>
<protein>
    <submittedName>
        <fullName evidence="3">Uncharacterized protein</fullName>
    </submittedName>
</protein>
<feature type="region of interest" description="Disordered" evidence="1">
    <location>
        <begin position="1082"/>
        <end position="1105"/>
    </location>
</feature>
<evidence type="ECO:0000313" key="4">
    <source>
        <dbReference type="Proteomes" id="UP000186817"/>
    </source>
</evidence>
<feature type="compositionally biased region" description="Basic and acidic residues" evidence="1">
    <location>
        <begin position="204"/>
        <end position="219"/>
    </location>
</feature>
<evidence type="ECO:0000313" key="3">
    <source>
        <dbReference type="EMBL" id="OLQ06617.1"/>
    </source>
</evidence>
<name>A0A1Q9EGV9_SYMMI</name>
<feature type="compositionally biased region" description="Low complexity" evidence="1">
    <location>
        <begin position="690"/>
        <end position="700"/>
    </location>
</feature>
<feature type="compositionally biased region" description="Basic and acidic residues" evidence="1">
    <location>
        <begin position="368"/>
        <end position="378"/>
    </location>
</feature>
<dbReference type="OrthoDB" id="10674191at2759"/>
<feature type="compositionally biased region" description="Basic and acidic residues" evidence="1">
    <location>
        <begin position="717"/>
        <end position="733"/>
    </location>
</feature>
<feature type="compositionally biased region" description="Basic and acidic residues" evidence="1">
    <location>
        <begin position="742"/>
        <end position="752"/>
    </location>
</feature>
<feature type="compositionally biased region" description="Basic and acidic residues" evidence="1">
    <location>
        <begin position="143"/>
        <end position="176"/>
    </location>
</feature>
<evidence type="ECO:0000256" key="2">
    <source>
        <dbReference type="SAM" id="SignalP"/>
    </source>
</evidence>
<feature type="region of interest" description="Disordered" evidence="1">
    <location>
        <begin position="499"/>
        <end position="542"/>
    </location>
</feature>
<feature type="compositionally biased region" description="Polar residues" evidence="1">
    <location>
        <begin position="130"/>
        <end position="142"/>
    </location>
</feature>
<dbReference type="Proteomes" id="UP000186817">
    <property type="component" value="Unassembled WGS sequence"/>
</dbReference>
<keyword evidence="4" id="KW-1185">Reference proteome</keyword>
<feature type="compositionally biased region" description="Basic and acidic residues" evidence="1">
    <location>
        <begin position="759"/>
        <end position="772"/>
    </location>
</feature>
<keyword evidence="2" id="KW-0732">Signal</keyword>
<feature type="compositionally biased region" description="Low complexity" evidence="1">
    <location>
        <begin position="52"/>
        <end position="64"/>
    </location>
</feature>
<accession>A0A1Q9EGV9</accession>
<feature type="chain" id="PRO_5010250625" evidence="2">
    <location>
        <begin position="24"/>
        <end position="1475"/>
    </location>
</feature>
<comment type="caution">
    <text evidence="3">The sequence shown here is derived from an EMBL/GenBank/DDBJ whole genome shotgun (WGS) entry which is preliminary data.</text>
</comment>
<feature type="region of interest" description="Disordered" evidence="1">
    <location>
        <begin position="1248"/>
        <end position="1272"/>
    </location>
</feature>
<gene>
    <name evidence="3" type="ORF">AK812_SmicGene10088</name>
</gene>
<feature type="region of interest" description="Disordered" evidence="1">
    <location>
        <begin position="805"/>
        <end position="838"/>
    </location>
</feature>